<accession>A0ABD3QGC1</accession>
<gene>
    <name evidence="1" type="ORF">HJC23_011850</name>
</gene>
<evidence type="ECO:0000313" key="2">
    <source>
        <dbReference type="Proteomes" id="UP001516023"/>
    </source>
</evidence>
<dbReference type="Proteomes" id="UP001516023">
    <property type="component" value="Unassembled WGS sequence"/>
</dbReference>
<keyword evidence="2" id="KW-1185">Reference proteome</keyword>
<protein>
    <submittedName>
        <fullName evidence="1">Uncharacterized protein</fullName>
    </submittedName>
</protein>
<proteinExistence type="predicted"/>
<name>A0ABD3QGC1_9STRA</name>
<dbReference type="AlphaFoldDB" id="A0ABD3QGC1"/>
<sequence length="264" mass="29979">MHCAIDYDALTLQHLHVDPKVRMLRQCHESKVWDDMLQHGWVMANHHTEKRFLRSEHNFTTNESFEMTHTEQDVMHPFLLCSSYPGQSGYFRLQRILSAFNASIIMSQTVHNTEESSCFVIITRSGTPAARTNAANLMDNVTFGPLVDVLKFAPGTPTNILNDHDWMKPLETINLSLHSDIPSFKVEQEEQRLNNWTRSIMIDLVPGSNVGMKSGNEDIESIARKIMEYVASMVSVEPAVELDQIPPKRRSIGTEKVLSKALST</sequence>
<comment type="caution">
    <text evidence="1">The sequence shown here is derived from an EMBL/GenBank/DDBJ whole genome shotgun (WGS) entry which is preliminary data.</text>
</comment>
<organism evidence="1 2">
    <name type="scientific">Cyclotella cryptica</name>
    <dbReference type="NCBI Taxonomy" id="29204"/>
    <lineage>
        <taxon>Eukaryota</taxon>
        <taxon>Sar</taxon>
        <taxon>Stramenopiles</taxon>
        <taxon>Ochrophyta</taxon>
        <taxon>Bacillariophyta</taxon>
        <taxon>Coscinodiscophyceae</taxon>
        <taxon>Thalassiosirophycidae</taxon>
        <taxon>Stephanodiscales</taxon>
        <taxon>Stephanodiscaceae</taxon>
        <taxon>Cyclotella</taxon>
    </lineage>
</organism>
<evidence type="ECO:0000313" key="1">
    <source>
        <dbReference type="EMBL" id="KAL3798546.1"/>
    </source>
</evidence>
<dbReference type="EMBL" id="JABMIG020000045">
    <property type="protein sequence ID" value="KAL3798546.1"/>
    <property type="molecule type" value="Genomic_DNA"/>
</dbReference>
<reference evidence="1 2" key="1">
    <citation type="journal article" date="2020" name="G3 (Bethesda)">
        <title>Improved Reference Genome for Cyclotella cryptica CCMP332, a Model for Cell Wall Morphogenesis, Salinity Adaptation, and Lipid Production in Diatoms (Bacillariophyta).</title>
        <authorList>
            <person name="Roberts W.R."/>
            <person name="Downey K.M."/>
            <person name="Ruck E.C."/>
            <person name="Traller J.C."/>
            <person name="Alverson A.J."/>
        </authorList>
    </citation>
    <scope>NUCLEOTIDE SEQUENCE [LARGE SCALE GENOMIC DNA]</scope>
    <source>
        <strain evidence="1 2">CCMP332</strain>
    </source>
</reference>